<keyword evidence="7" id="KW-0472">Membrane</keyword>
<proteinExistence type="predicted"/>
<protein>
    <recommendedName>
        <fullName evidence="2">histidine kinase</fullName>
        <ecNumber evidence="2">2.7.13.3</ecNumber>
    </recommendedName>
</protein>
<comment type="caution">
    <text evidence="9">The sequence shown here is derived from an EMBL/GenBank/DDBJ whole genome shotgun (WGS) entry which is preliminary data.</text>
</comment>
<organism evidence="9 10">
    <name type="scientific">Caldimonas mangrovi</name>
    <dbReference type="NCBI Taxonomy" id="2944811"/>
    <lineage>
        <taxon>Bacteria</taxon>
        <taxon>Pseudomonadati</taxon>
        <taxon>Pseudomonadota</taxon>
        <taxon>Betaproteobacteria</taxon>
        <taxon>Burkholderiales</taxon>
        <taxon>Sphaerotilaceae</taxon>
        <taxon>Caldimonas</taxon>
    </lineage>
</organism>
<reference evidence="9" key="1">
    <citation type="submission" date="2022-05" db="EMBL/GenBank/DDBJ databases">
        <title>Schlegelella sp. nov., isolated from mangrove soil.</title>
        <authorList>
            <person name="Liu Y."/>
            <person name="Ge X."/>
            <person name="Liu W."/>
        </authorList>
    </citation>
    <scope>NUCLEOTIDE SEQUENCE</scope>
    <source>
        <strain evidence="9">S2-27</strain>
    </source>
</reference>
<evidence type="ECO:0000256" key="4">
    <source>
        <dbReference type="ARBA" id="ARBA00022777"/>
    </source>
</evidence>
<keyword evidence="4 9" id="KW-0418">Kinase</keyword>
<name>A0ABT0YL88_9BURK</name>
<dbReference type="InterPro" id="IPR036890">
    <property type="entry name" value="HATPase_C_sf"/>
</dbReference>
<dbReference type="InterPro" id="IPR050482">
    <property type="entry name" value="Sensor_HK_TwoCompSys"/>
</dbReference>
<evidence type="ECO:0000259" key="8">
    <source>
        <dbReference type="PROSITE" id="PS50109"/>
    </source>
</evidence>
<keyword evidence="5" id="KW-0902">Two-component regulatory system</keyword>
<feature type="coiled-coil region" evidence="6">
    <location>
        <begin position="378"/>
        <end position="419"/>
    </location>
</feature>
<dbReference type="Gene3D" id="2.60.120.260">
    <property type="entry name" value="Galactose-binding domain-like"/>
    <property type="match status" value="1"/>
</dbReference>
<keyword evidence="6" id="KW-0175">Coiled coil</keyword>
<dbReference type="Proteomes" id="UP001165541">
    <property type="component" value="Unassembled WGS sequence"/>
</dbReference>
<keyword evidence="7" id="KW-0812">Transmembrane</keyword>
<feature type="transmembrane region" description="Helical" evidence="7">
    <location>
        <begin position="292"/>
        <end position="310"/>
    </location>
</feature>
<feature type="transmembrane region" description="Helical" evidence="7">
    <location>
        <begin position="230"/>
        <end position="251"/>
    </location>
</feature>
<feature type="transmembrane region" description="Helical" evidence="7">
    <location>
        <begin position="198"/>
        <end position="218"/>
    </location>
</feature>
<dbReference type="InterPro" id="IPR008979">
    <property type="entry name" value="Galactose-bd-like_sf"/>
</dbReference>
<evidence type="ECO:0000256" key="7">
    <source>
        <dbReference type="SAM" id="Phobius"/>
    </source>
</evidence>
<evidence type="ECO:0000256" key="1">
    <source>
        <dbReference type="ARBA" id="ARBA00000085"/>
    </source>
</evidence>
<keyword evidence="10" id="KW-1185">Reference proteome</keyword>
<evidence type="ECO:0000313" key="10">
    <source>
        <dbReference type="Proteomes" id="UP001165541"/>
    </source>
</evidence>
<feature type="transmembrane region" description="Helical" evidence="7">
    <location>
        <begin position="322"/>
        <end position="342"/>
    </location>
</feature>
<dbReference type="Gene3D" id="3.30.565.10">
    <property type="entry name" value="Histidine kinase-like ATPase, C-terminal domain"/>
    <property type="match status" value="1"/>
</dbReference>
<dbReference type="EC" id="2.7.13.3" evidence="2"/>
<feature type="transmembrane region" description="Helical" evidence="7">
    <location>
        <begin position="173"/>
        <end position="191"/>
    </location>
</feature>
<accession>A0ABT0YL88</accession>
<keyword evidence="7" id="KW-1133">Transmembrane helix</keyword>
<comment type="catalytic activity">
    <reaction evidence="1">
        <text>ATP + protein L-histidine = ADP + protein N-phospho-L-histidine.</text>
        <dbReference type="EC" id="2.7.13.3"/>
    </reaction>
</comment>
<dbReference type="EMBL" id="JAMKFE010000004">
    <property type="protein sequence ID" value="MCM5679485.1"/>
    <property type="molecule type" value="Genomic_DNA"/>
</dbReference>
<dbReference type="PANTHER" id="PTHR24421:SF10">
    <property type="entry name" value="NITRATE_NITRITE SENSOR PROTEIN NARQ"/>
    <property type="match status" value="1"/>
</dbReference>
<dbReference type="InterPro" id="IPR005467">
    <property type="entry name" value="His_kinase_dom"/>
</dbReference>
<dbReference type="GO" id="GO:0016301">
    <property type="term" value="F:kinase activity"/>
    <property type="evidence" value="ECO:0007669"/>
    <property type="project" value="UniProtKB-KW"/>
</dbReference>
<dbReference type="InterPro" id="IPR003594">
    <property type="entry name" value="HATPase_dom"/>
</dbReference>
<dbReference type="CDD" id="cd16917">
    <property type="entry name" value="HATPase_UhpB-NarQ-NarX-like"/>
    <property type="match status" value="1"/>
</dbReference>
<dbReference type="Gene3D" id="1.20.5.1930">
    <property type="match status" value="1"/>
</dbReference>
<feature type="transmembrane region" description="Helical" evidence="7">
    <location>
        <begin position="263"/>
        <end position="286"/>
    </location>
</feature>
<keyword evidence="3" id="KW-0808">Transferase</keyword>
<feature type="domain" description="Histidine kinase" evidence="8">
    <location>
        <begin position="520"/>
        <end position="604"/>
    </location>
</feature>
<dbReference type="SMART" id="SM00387">
    <property type="entry name" value="HATPase_c"/>
    <property type="match status" value="1"/>
</dbReference>
<sequence length="604" mass="66545">MLLPPLCACQPPPAPGGLRLIEAQSQESGKTNGAAPSAAATWRATTLPDNWDGQRPGYEGHVRYRLTFDTSSLAAGRLGVYLPAVGMNAYPLVNGVSLGAVGRMQPPVTRHFYTPLLWELPRGLLKPGNNELTVVVAGHPGYRCGLAPVEIGPYDSLYRAWQIRGWLQNTGTLVTSTLIGALGVYVLLLWLRERNNRVFGWFGLAAVVWGVRNLNYVITDPPLPSLLWSQLTVAGAAVFQGLFALFTLHYCESVDPDDRAPRWLAPALLAYMAAALVWFVAAPGFAQSRAGFVPFAVLGLAITAWSQWRLVRLAVRQRRAEVVAIAMSGLLYLALVLHDFAIARDIHSVGEVFLRQYASLPLFLSIGWMLTRRYLDALEEARSASALLQSRVEEQRKLLERNFQQLRAAEREQAQAAERDRVMRELHDGLGLHLITAYEQCQRAEVDRSNIAESLQDCLTDLRVAIDSLAPEERDPLAVLGSLRFRMAPRLEAFGMQLHWEVDGDVPELPDLDAARALHLLRLVQEALTNALRHSGAKTVTLRVEGQTASVTVIVRDDGRGFDPGRPGGRGLAHMRQRARQIGGQLSVRTGPEGSEVRLEIPVS</sequence>
<dbReference type="SUPFAM" id="SSF55874">
    <property type="entry name" value="ATPase domain of HSP90 chaperone/DNA topoisomerase II/histidine kinase"/>
    <property type="match status" value="1"/>
</dbReference>
<dbReference type="PROSITE" id="PS50109">
    <property type="entry name" value="HIS_KIN"/>
    <property type="match status" value="1"/>
</dbReference>
<evidence type="ECO:0000256" key="6">
    <source>
        <dbReference type="SAM" id="Coils"/>
    </source>
</evidence>
<evidence type="ECO:0000256" key="3">
    <source>
        <dbReference type="ARBA" id="ARBA00022679"/>
    </source>
</evidence>
<dbReference type="SUPFAM" id="SSF49785">
    <property type="entry name" value="Galactose-binding domain-like"/>
    <property type="match status" value="1"/>
</dbReference>
<dbReference type="PANTHER" id="PTHR24421">
    <property type="entry name" value="NITRATE/NITRITE SENSOR PROTEIN NARX-RELATED"/>
    <property type="match status" value="1"/>
</dbReference>
<dbReference type="RefSeq" id="WP_251777694.1">
    <property type="nucleotide sequence ID" value="NZ_JAMKFE010000004.1"/>
</dbReference>
<evidence type="ECO:0000256" key="2">
    <source>
        <dbReference type="ARBA" id="ARBA00012438"/>
    </source>
</evidence>
<gene>
    <name evidence="9" type="ORF">M8A51_08070</name>
</gene>
<evidence type="ECO:0000256" key="5">
    <source>
        <dbReference type="ARBA" id="ARBA00023012"/>
    </source>
</evidence>
<dbReference type="Pfam" id="PF02518">
    <property type="entry name" value="HATPase_c"/>
    <property type="match status" value="1"/>
</dbReference>
<evidence type="ECO:0000313" key="9">
    <source>
        <dbReference type="EMBL" id="MCM5679485.1"/>
    </source>
</evidence>